<evidence type="ECO:0000313" key="2">
    <source>
        <dbReference type="Proteomes" id="UP000814033"/>
    </source>
</evidence>
<dbReference type="EMBL" id="MU275946">
    <property type="protein sequence ID" value="KAI0045613.1"/>
    <property type="molecule type" value="Genomic_DNA"/>
</dbReference>
<protein>
    <submittedName>
        <fullName evidence="1">Terpenoid synthase</fullName>
    </submittedName>
</protein>
<name>A0ACB8RNC6_9AGAM</name>
<evidence type="ECO:0000313" key="1">
    <source>
        <dbReference type="EMBL" id="KAI0045613.1"/>
    </source>
</evidence>
<organism evidence="1 2">
    <name type="scientific">Auriscalpium vulgare</name>
    <dbReference type="NCBI Taxonomy" id="40419"/>
    <lineage>
        <taxon>Eukaryota</taxon>
        <taxon>Fungi</taxon>
        <taxon>Dikarya</taxon>
        <taxon>Basidiomycota</taxon>
        <taxon>Agaricomycotina</taxon>
        <taxon>Agaricomycetes</taxon>
        <taxon>Russulales</taxon>
        <taxon>Auriscalpiaceae</taxon>
        <taxon>Auriscalpium</taxon>
    </lineage>
</organism>
<proteinExistence type="predicted"/>
<reference evidence="1" key="1">
    <citation type="submission" date="2021-02" db="EMBL/GenBank/DDBJ databases">
        <authorList>
            <consortium name="DOE Joint Genome Institute"/>
            <person name="Ahrendt S."/>
            <person name="Looney B.P."/>
            <person name="Miyauchi S."/>
            <person name="Morin E."/>
            <person name="Drula E."/>
            <person name="Courty P.E."/>
            <person name="Chicoki N."/>
            <person name="Fauchery L."/>
            <person name="Kohler A."/>
            <person name="Kuo A."/>
            <person name="Labutti K."/>
            <person name="Pangilinan J."/>
            <person name="Lipzen A."/>
            <person name="Riley R."/>
            <person name="Andreopoulos W."/>
            <person name="He G."/>
            <person name="Johnson J."/>
            <person name="Barry K.W."/>
            <person name="Grigoriev I.V."/>
            <person name="Nagy L."/>
            <person name="Hibbett D."/>
            <person name="Henrissat B."/>
            <person name="Matheny P.B."/>
            <person name="Labbe J."/>
            <person name="Martin F."/>
        </authorList>
    </citation>
    <scope>NUCLEOTIDE SEQUENCE</scope>
    <source>
        <strain evidence="1">FP105234-sp</strain>
    </source>
</reference>
<comment type="caution">
    <text evidence="1">The sequence shown here is derived from an EMBL/GenBank/DDBJ whole genome shotgun (WGS) entry which is preliminary data.</text>
</comment>
<accession>A0ACB8RNC6</accession>
<keyword evidence="2" id="KW-1185">Reference proteome</keyword>
<dbReference type="Proteomes" id="UP000814033">
    <property type="component" value="Unassembled WGS sequence"/>
</dbReference>
<gene>
    <name evidence="1" type="ORF">FA95DRAFT_1560965</name>
</gene>
<sequence length="351" mass="40033">MQSPTTVSYRLPDTLAGWPWPRNINPNHEEVKAESTAWLHSVRAFGPKFQATFDKVDVCLLVSLAYPFVDKALLRIGCDLLALLYAIDEYTDVVQSNEVRLYADMIMDALRNPHKPRPAGEVPLGEMVRQFWERAVKMATPTAQKHFIDAMARFLESVVVEARDRVGDHVRSIDEYIQLRRATVGVDAVYVLYEFGMDMPDDVFLHPAVVDLTNLVTDIVWLDDDMLSYNKEQARGQESHNVLTVVMAELNVDLAGALEWLQKRRATMSEAVIEMWANLPEWDADIRDQVNNYLLGIIGWVRASETFHFESQRYFGKDGVEIQKHRMFTLMPKRAGLGCSLEGNGLQELMV</sequence>
<reference evidence="1" key="2">
    <citation type="journal article" date="2022" name="New Phytol.">
        <title>Evolutionary transition to the ectomycorrhizal habit in the genomes of a hyperdiverse lineage of mushroom-forming fungi.</title>
        <authorList>
            <person name="Looney B."/>
            <person name="Miyauchi S."/>
            <person name="Morin E."/>
            <person name="Drula E."/>
            <person name="Courty P.E."/>
            <person name="Kohler A."/>
            <person name="Kuo A."/>
            <person name="LaButti K."/>
            <person name="Pangilinan J."/>
            <person name="Lipzen A."/>
            <person name="Riley R."/>
            <person name="Andreopoulos W."/>
            <person name="He G."/>
            <person name="Johnson J."/>
            <person name="Nolan M."/>
            <person name="Tritt A."/>
            <person name="Barry K.W."/>
            <person name="Grigoriev I.V."/>
            <person name="Nagy L.G."/>
            <person name="Hibbett D."/>
            <person name="Henrissat B."/>
            <person name="Matheny P.B."/>
            <person name="Labbe J."/>
            <person name="Martin F.M."/>
        </authorList>
    </citation>
    <scope>NUCLEOTIDE SEQUENCE</scope>
    <source>
        <strain evidence="1">FP105234-sp</strain>
    </source>
</reference>